<protein>
    <recommendedName>
        <fullName evidence="2">26S proteasome complex subunit SEM1</fullName>
    </recommendedName>
</protein>
<dbReference type="GeneID" id="100212313"/>
<comment type="similarity">
    <text evidence="1 2">Belongs to the DSS1/SEM1 family.</text>
</comment>
<evidence type="ECO:0000256" key="3">
    <source>
        <dbReference type="SAM" id="MobiDB-lite"/>
    </source>
</evidence>
<evidence type="ECO:0000256" key="1">
    <source>
        <dbReference type="ARBA" id="ARBA00034491"/>
    </source>
</evidence>
<keyword evidence="4" id="KW-1185">Reference proteome</keyword>
<feature type="compositionally biased region" description="Basic and acidic residues" evidence="3">
    <location>
        <begin position="39"/>
        <end position="53"/>
    </location>
</feature>
<feature type="region of interest" description="Disordered" evidence="3">
    <location>
        <begin position="1"/>
        <end position="60"/>
    </location>
</feature>
<comment type="function">
    <text evidence="2">Component of the 26S proteasome, a multiprotein complex involved in the ATP-dependent degradation of ubiquitinated proteins.</text>
</comment>
<gene>
    <name evidence="5" type="primary">LOC100212313</name>
</gene>
<sequence>MSSGKDSKQKKDLKDNEKKFDLGALEEDDDFEEFPTEDWTEKNENTEDLHVWEDDWDDDNIEDDFSQQLRAELEKHGHVKK</sequence>
<dbReference type="SMART" id="SM01385">
    <property type="entry name" value="DSS1_SEM1"/>
    <property type="match status" value="1"/>
</dbReference>
<comment type="subcellular location">
    <subcellularLocation>
        <location evidence="2">Nucleus</location>
    </subcellularLocation>
</comment>
<dbReference type="PANTHER" id="PTHR16771:SF0">
    <property type="entry name" value="26S PROTEASOME COMPLEX SUBUNIT SEM1"/>
    <property type="match status" value="1"/>
</dbReference>
<feature type="compositionally biased region" description="Basic and acidic residues" evidence="3">
    <location>
        <begin position="1"/>
        <end position="21"/>
    </location>
</feature>
<accession>A0ABM4CWY8</accession>
<reference evidence="5" key="1">
    <citation type="submission" date="2025-08" db="UniProtKB">
        <authorList>
            <consortium name="RefSeq"/>
        </authorList>
    </citation>
    <scope>IDENTIFICATION</scope>
</reference>
<keyword evidence="2 5" id="KW-0647">Proteasome</keyword>
<proteinExistence type="inferred from homology"/>
<name>A0ABM4CWY8_HYDVU</name>
<dbReference type="GO" id="GO:0000502">
    <property type="term" value="C:proteasome complex"/>
    <property type="evidence" value="ECO:0007669"/>
    <property type="project" value="UniProtKB-KW"/>
</dbReference>
<dbReference type="RefSeq" id="XP_065666448.1">
    <property type="nucleotide sequence ID" value="XM_065810376.1"/>
</dbReference>
<evidence type="ECO:0000313" key="5">
    <source>
        <dbReference type="RefSeq" id="XP_065666448.1"/>
    </source>
</evidence>
<dbReference type="Pfam" id="PF05160">
    <property type="entry name" value="DSS1_SEM1"/>
    <property type="match status" value="1"/>
</dbReference>
<dbReference type="InterPro" id="IPR007834">
    <property type="entry name" value="DSS1_SEM1"/>
</dbReference>
<keyword evidence="2" id="KW-0539">Nucleus</keyword>
<feature type="compositionally biased region" description="Acidic residues" evidence="3">
    <location>
        <begin position="24"/>
        <end position="38"/>
    </location>
</feature>
<dbReference type="PANTHER" id="PTHR16771">
    <property type="entry name" value="26 PROTEASOME COMPLEX SUBUNIT DSS1"/>
    <property type="match status" value="1"/>
</dbReference>
<evidence type="ECO:0000256" key="2">
    <source>
        <dbReference type="RuleBase" id="RU369057"/>
    </source>
</evidence>
<organism evidence="4 5">
    <name type="scientific">Hydra vulgaris</name>
    <name type="common">Hydra</name>
    <name type="synonym">Hydra attenuata</name>
    <dbReference type="NCBI Taxonomy" id="6087"/>
    <lineage>
        <taxon>Eukaryota</taxon>
        <taxon>Metazoa</taxon>
        <taxon>Cnidaria</taxon>
        <taxon>Hydrozoa</taxon>
        <taxon>Hydroidolina</taxon>
        <taxon>Anthoathecata</taxon>
        <taxon>Aplanulata</taxon>
        <taxon>Hydridae</taxon>
        <taxon>Hydra</taxon>
    </lineage>
</organism>
<evidence type="ECO:0000313" key="4">
    <source>
        <dbReference type="Proteomes" id="UP001652625"/>
    </source>
</evidence>
<dbReference type="Proteomes" id="UP001652625">
    <property type="component" value="Chromosome 11"/>
</dbReference>